<accession>A0A1Y6CCN0</accession>
<dbReference type="STRING" id="1513793.SAMN06296036_114174"/>
<keyword evidence="2" id="KW-1185">Reference proteome</keyword>
<gene>
    <name evidence="1" type="ORF">SAMN06296036_114174</name>
</gene>
<dbReference type="RefSeq" id="WP_132321286.1">
    <property type="nucleotide sequence ID" value="NZ_FWZT01000014.1"/>
</dbReference>
<dbReference type="Proteomes" id="UP000192907">
    <property type="component" value="Unassembled WGS sequence"/>
</dbReference>
<reference evidence="2" key="1">
    <citation type="submission" date="2017-04" db="EMBL/GenBank/DDBJ databases">
        <authorList>
            <person name="Varghese N."/>
            <person name="Submissions S."/>
        </authorList>
    </citation>
    <scope>NUCLEOTIDE SEQUENCE [LARGE SCALE GENOMIC DNA]</scope>
    <source>
        <strain evidence="2">RKEM611</strain>
    </source>
</reference>
<sequence>MAAKKDYKITKKRNGRYAVRDASGSQLNGTDKVKVLLEKGLIKTGLPKEAPAEDAEGGEG</sequence>
<organism evidence="1 2">
    <name type="scientific">Pseudobacteriovorax antillogorgiicola</name>
    <dbReference type="NCBI Taxonomy" id="1513793"/>
    <lineage>
        <taxon>Bacteria</taxon>
        <taxon>Pseudomonadati</taxon>
        <taxon>Bdellovibrionota</taxon>
        <taxon>Oligoflexia</taxon>
        <taxon>Oligoflexales</taxon>
        <taxon>Pseudobacteriovoracaceae</taxon>
        <taxon>Pseudobacteriovorax</taxon>
    </lineage>
</organism>
<protein>
    <submittedName>
        <fullName evidence="1">Uncharacterized protein</fullName>
    </submittedName>
</protein>
<dbReference type="EMBL" id="FWZT01000014">
    <property type="protein sequence ID" value="SMF47993.1"/>
    <property type="molecule type" value="Genomic_DNA"/>
</dbReference>
<dbReference type="AlphaFoldDB" id="A0A1Y6CCN0"/>
<evidence type="ECO:0000313" key="1">
    <source>
        <dbReference type="EMBL" id="SMF47993.1"/>
    </source>
</evidence>
<name>A0A1Y6CCN0_9BACT</name>
<evidence type="ECO:0000313" key="2">
    <source>
        <dbReference type="Proteomes" id="UP000192907"/>
    </source>
</evidence>
<proteinExistence type="predicted"/>